<dbReference type="Proteomes" id="UP000743370">
    <property type="component" value="Unassembled WGS sequence"/>
</dbReference>
<dbReference type="AlphaFoldDB" id="A0A8T0KFV4"/>
<feature type="compositionally biased region" description="Low complexity" evidence="1">
    <location>
        <begin position="13"/>
        <end position="76"/>
    </location>
</feature>
<dbReference type="PANTHER" id="PTHR47481">
    <property type="match status" value="1"/>
</dbReference>
<feature type="region of interest" description="Disordered" evidence="1">
    <location>
        <begin position="1"/>
        <end position="76"/>
    </location>
</feature>
<dbReference type="EMBL" id="JABFOF010000004">
    <property type="protein sequence ID" value="KAG2398787.1"/>
    <property type="molecule type" value="Genomic_DNA"/>
</dbReference>
<dbReference type="KEGG" id="var:108323741"/>
<reference evidence="2 3" key="1">
    <citation type="submission" date="2020-05" db="EMBL/GenBank/DDBJ databases">
        <title>Vigna angularis (adzuki bean) Var. LongXiaoDou No. 4 denovo assembly.</title>
        <authorList>
            <person name="Xiang H."/>
        </authorList>
    </citation>
    <scope>NUCLEOTIDE SEQUENCE [LARGE SCALE GENOMIC DNA]</scope>
    <source>
        <tissue evidence="2">Leaf</tissue>
    </source>
</reference>
<proteinExistence type="predicted"/>
<sequence>MAEKPVQVDEGDSASSPTSASVTVSASSPTSASVSVSASSSTSSSVSVPTSSSTPSSVSVPALSSTSSSVSVPASSSTPSAGISSLLVAASASAYVSALSLTSASATANKVVSAPELKSLSELASAAWATDSAPRTSTSWAPQPVSTSSSVPLRLTDELPIKLDGVCNVTEWKKQVVRVLITENLLGFVTNPTTPKKYASEKDRSCDTVREEYRQWVIQDERLRTWLLSSLSENMSSSVTRKEHAWEVWSGVLEICRNELINNIKAALRAEIKNTKENKGDQTVRDFVSRITALASTLIALGDDVSEEEHVDALLQDLPDHYETLRAFIRERRERRDREGSN</sequence>
<organism evidence="2 3">
    <name type="scientific">Phaseolus angularis</name>
    <name type="common">Azuki bean</name>
    <name type="synonym">Vigna angularis</name>
    <dbReference type="NCBI Taxonomy" id="3914"/>
    <lineage>
        <taxon>Eukaryota</taxon>
        <taxon>Viridiplantae</taxon>
        <taxon>Streptophyta</taxon>
        <taxon>Embryophyta</taxon>
        <taxon>Tracheophyta</taxon>
        <taxon>Spermatophyta</taxon>
        <taxon>Magnoliopsida</taxon>
        <taxon>eudicotyledons</taxon>
        <taxon>Gunneridae</taxon>
        <taxon>Pentapetalae</taxon>
        <taxon>rosids</taxon>
        <taxon>fabids</taxon>
        <taxon>Fabales</taxon>
        <taxon>Fabaceae</taxon>
        <taxon>Papilionoideae</taxon>
        <taxon>50 kb inversion clade</taxon>
        <taxon>NPAAA clade</taxon>
        <taxon>indigoferoid/millettioid clade</taxon>
        <taxon>Phaseoleae</taxon>
        <taxon>Vigna</taxon>
    </lineage>
</organism>
<comment type="caution">
    <text evidence="2">The sequence shown here is derived from an EMBL/GenBank/DDBJ whole genome shotgun (WGS) entry which is preliminary data.</text>
</comment>
<dbReference type="OrthoDB" id="1845088at2759"/>
<dbReference type="Pfam" id="PF14223">
    <property type="entry name" value="Retrotran_gag_2"/>
    <property type="match status" value="1"/>
</dbReference>
<name>A0A8T0KFV4_PHAAN</name>
<evidence type="ECO:0000313" key="3">
    <source>
        <dbReference type="Proteomes" id="UP000743370"/>
    </source>
</evidence>
<dbReference type="PANTHER" id="PTHR47481:SF14">
    <property type="entry name" value="RETROTRANSPOSON COPIA-LIKE N-TERMINAL DOMAIN-CONTAINING PROTEIN"/>
    <property type="match status" value="1"/>
</dbReference>
<protein>
    <submittedName>
        <fullName evidence="2">Uncharacterized protein</fullName>
    </submittedName>
</protein>
<accession>A0A8T0KFV4</accession>
<gene>
    <name evidence="2" type="ORF">HKW66_Vig0087320</name>
</gene>
<evidence type="ECO:0000313" key="2">
    <source>
        <dbReference type="EMBL" id="KAG2398787.1"/>
    </source>
</evidence>
<evidence type="ECO:0000256" key="1">
    <source>
        <dbReference type="SAM" id="MobiDB-lite"/>
    </source>
</evidence>